<keyword evidence="3" id="KW-0808">Transferase</keyword>
<feature type="coiled-coil region" evidence="1">
    <location>
        <begin position="20"/>
        <end position="47"/>
    </location>
</feature>
<dbReference type="PANTHER" id="PTHR44086">
    <property type="entry name" value="THIOSULFATE SULFURTRANSFERASE RDL2, MITOCHONDRIAL-RELATED"/>
    <property type="match status" value="1"/>
</dbReference>
<dbReference type="SUPFAM" id="SSF52821">
    <property type="entry name" value="Rhodanese/Cell cycle control phosphatase"/>
    <property type="match status" value="1"/>
</dbReference>
<dbReference type="EMBL" id="LNKT01000067">
    <property type="protein sequence ID" value="KYJ85751.1"/>
    <property type="molecule type" value="Genomic_DNA"/>
</dbReference>
<dbReference type="PROSITE" id="PS50206">
    <property type="entry name" value="RHODANESE_3"/>
    <property type="match status" value="1"/>
</dbReference>
<feature type="domain" description="Rhodanese" evidence="2">
    <location>
        <begin position="43"/>
        <end position="136"/>
    </location>
</feature>
<protein>
    <submittedName>
        <fullName evidence="3">Sulfurtransferase</fullName>
    </submittedName>
</protein>
<evidence type="ECO:0000313" key="4">
    <source>
        <dbReference type="Proteomes" id="UP000075359"/>
    </source>
</evidence>
<dbReference type="RefSeq" id="WP_067332170.1">
    <property type="nucleotide sequence ID" value="NZ_LNKT01000067.1"/>
</dbReference>
<reference evidence="3 4" key="1">
    <citation type="submission" date="2015-11" db="EMBL/GenBank/DDBJ databases">
        <title>Draft genome of Sulfurovum riftiae 1812E, a member of the Epsilonproteobacteria isolated from the tube of the deep-sea hydrothermal vent tubewom Riftia pachyptila.</title>
        <authorList>
            <person name="Vetriani C."/>
            <person name="Giovannelli D."/>
        </authorList>
    </citation>
    <scope>NUCLEOTIDE SEQUENCE [LARGE SCALE GENOMIC DNA]</scope>
    <source>
        <strain evidence="3 4">1812E</strain>
    </source>
</reference>
<evidence type="ECO:0000313" key="3">
    <source>
        <dbReference type="EMBL" id="KYJ85751.1"/>
    </source>
</evidence>
<evidence type="ECO:0000256" key="1">
    <source>
        <dbReference type="SAM" id="Coils"/>
    </source>
</evidence>
<dbReference type="Pfam" id="PF00581">
    <property type="entry name" value="Rhodanese"/>
    <property type="match status" value="1"/>
</dbReference>
<name>A0A151CE10_9BACT</name>
<dbReference type="AlphaFoldDB" id="A0A151CE10"/>
<dbReference type="GO" id="GO:0004792">
    <property type="term" value="F:thiosulfate-cyanide sulfurtransferase activity"/>
    <property type="evidence" value="ECO:0007669"/>
    <property type="project" value="TreeGrafter"/>
</dbReference>
<accession>A0A151CE10</accession>
<dbReference type="SMART" id="SM00450">
    <property type="entry name" value="RHOD"/>
    <property type="match status" value="1"/>
</dbReference>
<proteinExistence type="predicted"/>
<sequence>MDHNEQMQRYYERCDMDLIKGKLKVLLEQAQKEIEEVDIEQIDLEKMVLIDVRESDEFASGVIPAKTVFTIPRGKLEFAVDDKLVDMSDHLIVCYCLKGARGLMAAMTLKNLGFKHVVNLKGGIENWVQSGKSIKNYLGYFTLGSK</sequence>
<keyword evidence="1" id="KW-0175">Coiled coil</keyword>
<dbReference type="PANTHER" id="PTHR44086:SF10">
    <property type="entry name" value="THIOSULFATE SULFURTRANSFERASE_RHODANESE-LIKE DOMAIN-CONTAINING PROTEIN 3"/>
    <property type="match status" value="1"/>
</dbReference>
<gene>
    <name evidence="3" type="ORF">AS592_03155</name>
</gene>
<dbReference type="InterPro" id="IPR036873">
    <property type="entry name" value="Rhodanese-like_dom_sf"/>
</dbReference>
<comment type="caution">
    <text evidence="3">The sequence shown here is derived from an EMBL/GenBank/DDBJ whole genome shotgun (WGS) entry which is preliminary data.</text>
</comment>
<keyword evidence="4" id="KW-1185">Reference proteome</keyword>
<dbReference type="Gene3D" id="3.40.250.10">
    <property type="entry name" value="Rhodanese-like domain"/>
    <property type="match status" value="1"/>
</dbReference>
<evidence type="ECO:0000259" key="2">
    <source>
        <dbReference type="PROSITE" id="PS50206"/>
    </source>
</evidence>
<dbReference type="STRING" id="1630136.AS592_03155"/>
<dbReference type="OrthoDB" id="9789348at2"/>
<organism evidence="3 4">
    <name type="scientific">Sulfurovum riftiae</name>
    <dbReference type="NCBI Taxonomy" id="1630136"/>
    <lineage>
        <taxon>Bacteria</taxon>
        <taxon>Pseudomonadati</taxon>
        <taxon>Campylobacterota</taxon>
        <taxon>Epsilonproteobacteria</taxon>
        <taxon>Campylobacterales</taxon>
        <taxon>Sulfurovaceae</taxon>
        <taxon>Sulfurovum</taxon>
    </lineage>
</organism>
<dbReference type="InterPro" id="IPR001763">
    <property type="entry name" value="Rhodanese-like_dom"/>
</dbReference>
<dbReference type="CDD" id="cd00158">
    <property type="entry name" value="RHOD"/>
    <property type="match status" value="1"/>
</dbReference>
<dbReference type="Proteomes" id="UP000075359">
    <property type="component" value="Unassembled WGS sequence"/>
</dbReference>